<proteinExistence type="predicted"/>
<gene>
    <name evidence="2" type="ORF">XA68_10529</name>
</gene>
<feature type="region of interest" description="Disordered" evidence="1">
    <location>
        <begin position="241"/>
        <end position="470"/>
    </location>
</feature>
<comment type="caution">
    <text evidence="2">The sequence shown here is derived from an EMBL/GenBank/DDBJ whole genome shotgun (WGS) entry which is preliminary data.</text>
</comment>
<evidence type="ECO:0000313" key="2">
    <source>
        <dbReference type="EMBL" id="PFH60691.1"/>
    </source>
</evidence>
<accession>A0A2A9PI40</accession>
<dbReference type="STRING" id="268505.A0A2A9PI40"/>
<feature type="compositionally biased region" description="Low complexity" evidence="1">
    <location>
        <begin position="48"/>
        <end position="63"/>
    </location>
</feature>
<organism evidence="2 3">
    <name type="scientific">Ophiocordyceps unilateralis</name>
    <name type="common">Zombie-ant fungus</name>
    <name type="synonym">Torrubia unilateralis</name>
    <dbReference type="NCBI Taxonomy" id="268505"/>
    <lineage>
        <taxon>Eukaryota</taxon>
        <taxon>Fungi</taxon>
        <taxon>Dikarya</taxon>
        <taxon>Ascomycota</taxon>
        <taxon>Pezizomycotina</taxon>
        <taxon>Sordariomycetes</taxon>
        <taxon>Hypocreomycetidae</taxon>
        <taxon>Hypocreales</taxon>
        <taxon>Ophiocordycipitaceae</taxon>
        <taxon>Ophiocordyceps</taxon>
    </lineage>
</organism>
<sequence>MASGSDDQDKLAAAKELAQSFKSIKDQASRRGAKSCQSSRQPARPPQASRTASSSTNAAMSAAGYDDQSKLADAMALAASFKTIKEKSRRGSSRAHDQYSGDGDFNPRIPMPSQRHYTGLGKFGVPPQDTNQKPLLGNSGFDFLRRVEPTAQKPVEISAAENPGKSAAVSTPAKPAAASSMAPRNGSLVFQAKPTNIRKGSMLEAFYALIGEADDSAKTATQPKPDQGILIDFKEVARDDEKASPVAMEWSNLQNMAPLSPTPVGTTTTSSPSPSVDISEAKPKVDNSEAKPKVDNSEAKPEVEIRDAISKVNISGAQPNVTRLSEQSKKLCPQASSFVPCSAPSPDREPKRLAEAHTQPNHKRNTSSVTTMVPVPSTRPMPSLHSDAATHLPQPVAQLSDPDNFCPSYLPNRHLDSRSGCASSDDDDDNDAADDAAAGSRSNLGDALPAYGPKTTQRGSEKLQMGFLKP</sequence>
<feature type="region of interest" description="Disordered" evidence="1">
    <location>
        <begin position="83"/>
        <end position="139"/>
    </location>
</feature>
<dbReference type="Proteomes" id="UP000037136">
    <property type="component" value="Unassembled WGS sequence"/>
</dbReference>
<evidence type="ECO:0000256" key="1">
    <source>
        <dbReference type="SAM" id="MobiDB-lite"/>
    </source>
</evidence>
<protein>
    <submittedName>
        <fullName evidence="2">Uncharacterized protein</fullName>
    </submittedName>
</protein>
<feature type="region of interest" description="Disordered" evidence="1">
    <location>
        <begin position="155"/>
        <end position="183"/>
    </location>
</feature>
<reference evidence="2 3" key="2">
    <citation type="journal article" date="2017" name="Sci. Rep.">
        <title>Ant-infecting Ophiocordyceps genomes reveal a high diversity of potential behavioral manipulation genes and a possible major role for enterotoxins.</title>
        <authorList>
            <person name="de Bekker C."/>
            <person name="Ohm R.A."/>
            <person name="Evans H.C."/>
            <person name="Brachmann A."/>
            <person name="Hughes D.P."/>
        </authorList>
    </citation>
    <scope>NUCLEOTIDE SEQUENCE [LARGE SCALE GENOMIC DNA]</scope>
    <source>
        <strain evidence="2 3">SC16a</strain>
    </source>
</reference>
<dbReference type="EMBL" id="LAZP02000113">
    <property type="protein sequence ID" value="PFH60691.1"/>
    <property type="molecule type" value="Genomic_DNA"/>
</dbReference>
<feature type="compositionally biased region" description="Low complexity" evidence="1">
    <location>
        <begin position="258"/>
        <end position="275"/>
    </location>
</feature>
<name>A0A2A9PI40_OPHUN</name>
<dbReference type="OrthoDB" id="4927564at2759"/>
<dbReference type="AlphaFoldDB" id="A0A2A9PI40"/>
<feature type="compositionally biased region" description="Acidic residues" evidence="1">
    <location>
        <begin position="424"/>
        <end position="434"/>
    </location>
</feature>
<feature type="region of interest" description="Disordered" evidence="1">
    <location>
        <begin position="22"/>
        <end position="67"/>
    </location>
</feature>
<keyword evidence="3" id="KW-1185">Reference proteome</keyword>
<feature type="compositionally biased region" description="Low complexity" evidence="1">
    <location>
        <begin position="166"/>
        <end position="183"/>
    </location>
</feature>
<feature type="compositionally biased region" description="Basic and acidic residues" evidence="1">
    <location>
        <begin position="279"/>
        <end position="309"/>
    </location>
</feature>
<reference evidence="2 3" key="1">
    <citation type="journal article" date="2015" name="BMC Genomics">
        <title>Gene expression during zombie ant biting behavior reflects the complexity underlying fungal parasitic behavioral manipulation.</title>
        <authorList>
            <person name="de Bekker C."/>
            <person name="Ohm R.A."/>
            <person name="Loreto R.G."/>
            <person name="Sebastian A."/>
            <person name="Albert I."/>
            <person name="Merrow M."/>
            <person name="Brachmann A."/>
            <person name="Hughes D.P."/>
        </authorList>
    </citation>
    <scope>NUCLEOTIDE SEQUENCE [LARGE SCALE GENOMIC DNA]</scope>
    <source>
        <strain evidence="2 3">SC16a</strain>
    </source>
</reference>
<evidence type="ECO:0000313" key="3">
    <source>
        <dbReference type="Proteomes" id="UP000037136"/>
    </source>
</evidence>
<feature type="compositionally biased region" description="Basic and acidic residues" evidence="1">
    <location>
        <begin position="346"/>
        <end position="355"/>
    </location>
</feature>
<feature type="compositionally biased region" description="Polar residues" evidence="1">
    <location>
        <begin position="312"/>
        <end position="325"/>
    </location>
</feature>